<name>G7IHB4_MEDTR</name>
<evidence type="ECO:0000313" key="1">
    <source>
        <dbReference type="EMBL" id="AES66838.2"/>
    </source>
</evidence>
<evidence type="ECO:0000313" key="3">
    <source>
        <dbReference type="Proteomes" id="UP000002051"/>
    </source>
</evidence>
<reference evidence="2" key="3">
    <citation type="submission" date="2015-04" db="UniProtKB">
        <authorList>
            <consortium name="EnsemblPlants"/>
        </authorList>
    </citation>
    <scope>IDENTIFICATION</scope>
    <source>
        <strain evidence="2">cv. Jemalong A17</strain>
    </source>
</reference>
<evidence type="ECO:0000313" key="2">
    <source>
        <dbReference type="EnsemblPlants" id="AES66838"/>
    </source>
</evidence>
<accession>A0A0C3V648</accession>
<dbReference type="Proteomes" id="UP000002051">
    <property type="component" value="Chromosome 2"/>
</dbReference>
<dbReference type="GO" id="GO:0005840">
    <property type="term" value="C:ribosome"/>
    <property type="evidence" value="ECO:0007669"/>
    <property type="project" value="UniProtKB-KW"/>
</dbReference>
<organism evidence="1 3">
    <name type="scientific">Medicago truncatula</name>
    <name type="common">Barrel medic</name>
    <name type="synonym">Medicago tribuloides</name>
    <dbReference type="NCBI Taxonomy" id="3880"/>
    <lineage>
        <taxon>Eukaryota</taxon>
        <taxon>Viridiplantae</taxon>
        <taxon>Streptophyta</taxon>
        <taxon>Embryophyta</taxon>
        <taxon>Tracheophyta</taxon>
        <taxon>Spermatophyta</taxon>
        <taxon>Magnoliopsida</taxon>
        <taxon>eudicotyledons</taxon>
        <taxon>Gunneridae</taxon>
        <taxon>Pentapetalae</taxon>
        <taxon>rosids</taxon>
        <taxon>fabids</taxon>
        <taxon>Fabales</taxon>
        <taxon>Fabaceae</taxon>
        <taxon>Papilionoideae</taxon>
        <taxon>50 kb inversion clade</taxon>
        <taxon>NPAAA clade</taxon>
        <taxon>Hologalegina</taxon>
        <taxon>IRL clade</taxon>
        <taxon>Trifolieae</taxon>
        <taxon>Medicago</taxon>
    </lineage>
</organism>
<reference evidence="1 3" key="2">
    <citation type="journal article" date="2014" name="BMC Genomics">
        <title>An improved genome release (version Mt4.0) for the model legume Medicago truncatula.</title>
        <authorList>
            <person name="Tang H."/>
            <person name="Krishnakumar V."/>
            <person name="Bidwell S."/>
            <person name="Rosen B."/>
            <person name="Chan A."/>
            <person name="Zhou S."/>
            <person name="Gentzbittel L."/>
            <person name="Childs K.L."/>
            <person name="Yandell M."/>
            <person name="Gundlach H."/>
            <person name="Mayer K.F."/>
            <person name="Schwartz D.C."/>
            <person name="Town C.D."/>
        </authorList>
    </citation>
    <scope>GENOME REANNOTATION</scope>
    <source>
        <strain evidence="2 3">cv. Jemalong A17</strain>
    </source>
</reference>
<keyword evidence="1" id="KW-0689">Ribosomal protein</keyword>
<keyword evidence="1" id="KW-0687">Ribonucleoprotein</keyword>
<protein>
    <submittedName>
        <fullName evidence="1">50S ribosomal protein L24, putative</fullName>
    </submittedName>
</protein>
<dbReference type="GO" id="GO:0006412">
    <property type="term" value="P:translation"/>
    <property type="evidence" value="ECO:0000318"/>
    <property type="project" value="GO_Central"/>
</dbReference>
<dbReference type="AlphaFoldDB" id="G7IHB4"/>
<accession>G7IHB4</accession>
<keyword evidence="3" id="KW-1185">Reference proteome</keyword>
<sequence length="95" mass="10580">MTAGTFAGNIIFCCGFVRFSASWERKECKPNSLPVLPKFHVKVGDTVKLILDRFTKIFKHEINLKTEHVMSREEGGTIDIAGSSLDIPTVDLVIN</sequence>
<dbReference type="EMBL" id="CM001218">
    <property type="protein sequence ID" value="AES66838.2"/>
    <property type="molecule type" value="Genomic_DNA"/>
</dbReference>
<dbReference type="EnsemblPlants" id="AES66838">
    <property type="protein sequence ID" value="AES66838"/>
    <property type="gene ID" value="MTR_2g082320"/>
</dbReference>
<gene>
    <name evidence="1" type="ordered locus">MTR_2g082320</name>
</gene>
<dbReference type="HOGENOM" id="CLU_2375984_0_0_1"/>
<dbReference type="GO" id="GO:0005739">
    <property type="term" value="C:mitochondrion"/>
    <property type="evidence" value="ECO:0000318"/>
    <property type="project" value="GO_Central"/>
</dbReference>
<proteinExistence type="predicted"/>
<dbReference type="PaxDb" id="3880-AES66838"/>
<reference evidence="1 3" key="1">
    <citation type="journal article" date="2011" name="Nature">
        <title>The Medicago genome provides insight into the evolution of rhizobial symbioses.</title>
        <authorList>
            <person name="Young N.D."/>
            <person name="Debelle F."/>
            <person name="Oldroyd G.E."/>
            <person name="Geurts R."/>
            <person name="Cannon S.B."/>
            <person name="Udvardi M.K."/>
            <person name="Benedito V.A."/>
            <person name="Mayer K.F."/>
            <person name="Gouzy J."/>
            <person name="Schoof H."/>
            <person name="Van de Peer Y."/>
            <person name="Proost S."/>
            <person name="Cook D.R."/>
            <person name="Meyers B.C."/>
            <person name="Spannagl M."/>
            <person name="Cheung F."/>
            <person name="De Mita S."/>
            <person name="Krishnakumar V."/>
            <person name="Gundlach H."/>
            <person name="Zhou S."/>
            <person name="Mudge J."/>
            <person name="Bharti A.K."/>
            <person name="Murray J.D."/>
            <person name="Naoumkina M.A."/>
            <person name="Rosen B."/>
            <person name="Silverstein K.A."/>
            <person name="Tang H."/>
            <person name="Rombauts S."/>
            <person name="Zhao P.X."/>
            <person name="Zhou P."/>
            <person name="Barbe V."/>
            <person name="Bardou P."/>
            <person name="Bechner M."/>
            <person name="Bellec A."/>
            <person name="Berger A."/>
            <person name="Berges H."/>
            <person name="Bidwell S."/>
            <person name="Bisseling T."/>
            <person name="Choisne N."/>
            <person name="Couloux A."/>
            <person name="Denny R."/>
            <person name="Deshpande S."/>
            <person name="Dai X."/>
            <person name="Doyle J.J."/>
            <person name="Dudez A.M."/>
            <person name="Farmer A.D."/>
            <person name="Fouteau S."/>
            <person name="Franken C."/>
            <person name="Gibelin C."/>
            <person name="Gish J."/>
            <person name="Goldstein S."/>
            <person name="Gonzalez A.J."/>
            <person name="Green P.J."/>
            <person name="Hallab A."/>
            <person name="Hartog M."/>
            <person name="Hua A."/>
            <person name="Humphray S.J."/>
            <person name="Jeong D.H."/>
            <person name="Jing Y."/>
            <person name="Jocker A."/>
            <person name="Kenton S.M."/>
            <person name="Kim D.J."/>
            <person name="Klee K."/>
            <person name="Lai H."/>
            <person name="Lang C."/>
            <person name="Lin S."/>
            <person name="Macmil S.L."/>
            <person name="Magdelenat G."/>
            <person name="Matthews L."/>
            <person name="McCorrison J."/>
            <person name="Monaghan E.L."/>
            <person name="Mun J.H."/>
            <person name="Najar F.Z."/>
            <person name="Nicholson C."/>
            <person name="Noirot C."/>
            <person name="O'Bleness M."/>
            <person name="Paule C.R."/>
            <person name="Poulain J."/>
            <person name="Prion F."/>
            <person name="Qin B."/>
            <person name="Qu C."/>
            <person name="Retzel E.F."/>
            <person name="Riddle C."/>
            <person name="Sallet E."/>
            <person name="Samain S."/>
            <person name="Samson N."/>
            <person name="Sanders I."/>
            <person name="Saurat O."/>
            <person name="Scarpelli C."/>
            <person name="Schiex T."/>
            <person name="Segurens B."/>
            <person name="Severin A.J."/>
            <person name="Sherrier D.J."/>
            <person name="Shi R."/>
            <person name="Sims S."/>
            <person name="Singer S.R."/>
            <person name="Sinharoy S."/>
            <person name="Sterck L."/>
            <person name="Viollet A."/>
            <person name="Wang B.B."/>
            <person name="Wang K."/>
            <person name="Wang M."/>
            <person name="Wang X."/>
            <person name="Warfsmann J."/>
            <person name="Weissenbach J."/>
            <person name="White D.D."/>
            <person name="White J.D."/>
            <person name="Wiley G.B."/>
            <person name="Wincker P."/>
            <person name="Xing Y."/>
            <person name="Yang L."/>
            <person name="Yao Z."/>
            <person name="Ying F."/>
            <person name="Zhai J."/>
            <person name="Zhou L."/>
            <person name="Zuber A."/>
            <person name="Denarie J."/>
            <person name="Dixon R.A."/>
            <person name="May G.D."/>
            <person name="Schwartz D.C."/>
            <person name="Rogers J."/>
            <person name="Quetier F."/>
            <person name="Town C.D."/>
            <person name="Roe B.A."/>
        </authorList>
    </citation>
    <scope>NUCLEOTIDE SEQUENCE [LARGE SCALE GENOMIC DNA]</scope>
    <source>
        <strain evidence="1">A17</strain>
        <strain evidence="2 3">cv. Jemalong A17</strain>
    </source>
</reference>
<dbReference type="eggNOG" id="KOG1708">
    <property type="taxonomic scope" value="Eukaryota"/>
</dbReference>
<dbReference type="STRING" id="3880.G7IHB4"/>